<keyword evidence="4" id="KW-0560">Oxidoreductase</keyword>
<sequence>MSLGLRNLSKSNSLLSGTSACPGCPENMAMRMVGMGLGSDVALIVIAGCSSVIQGMAPRNSYNFPVLNIAFAAGPPAASGMARAYRLRNKNTTVVVWAGDGGTADIGFASLSGAAERNENFIYICVDNEAYMNSGGQRSGSTPLGASTSTTPEGKKENKKEMIFIMMDHNIPYAATASIGYPHDFVTKLKKAKSINGFKYLQVLAPDPYGWMFDPAKTPEVGKLAVQTCYWPLIEYENGKLTVNSECMHCLDKSTRRPLIDFIKTQGRFKKITEEEYKKLEEYIDSMWKRIEKMMEL</sequence>
<name>A0A2U9IJ15_9CREN</name>
<dbReference type="NCBIfam" id="NF008819">
    <property type="entry name" value="PRK11865.1"/>
    <property type="match status" value="1"/>
</dbReference>
<dbReference type="Gene3D" id="3.40.50.970">
    <property type="match status" value="2"/>
</dbReference>
<evidence type="ECO:0000256" key="5">
    <source>
        <dbReference type="ARBA" id="ARBA00048893"/>
    </source>
</evidence>
<evidence type="ECO:0000313" key="8">
    <source>
        <dbReference type="EMBL" id="AWR96048.1"/>
    </source>
</evidence>
<dbReference type="RefSeq" id="WP_110271926.1">
    <property type="nucleotide sequence ID" value="NZ_CP029289.2"/>
</dbReference>
<dbReference type="GO" id="GO:0047553">
    <property type="term" value="F:2-oxoglutarate synthase activity"/>
    <property type="evidence" value="ECO:0007669"/>
    <property type="project" value="UniProtKB-ARBA"/>
</dbReference>
<feature type="domain" description="Thiamine pyrophosphate enzyme TPP-binding" evidence="7">
    <location>
        <begin position="48"/>
        <end position="202"/>
    </location>
</feature>
<evidence type="ECO:0000256" key="6">
    <source>
        <dbReference type="SAM" id="MobiDB-lite"/>
    </source>
</evidence>
<evidence type="ECO:0000256" key="3">
    <source>
        <dbReference type="ARBA" id="ARBA00012691"/>
    </source>
</evidence>
<comment type="catalytic activity">
    <reaction evidence="5">
        <text>a 2-oxocarboxylate + 2 oxidized [2Fe-2S]-[ferredoxin] + CoA = an acyl-CoA + 2 reduced [2Fe-2S]-[ferredoxin] + CO2 + H(+)</text>
        <dbReference type="Rhea" id="RHEA:42316"/>
        <dbReference type="Rhea" id="RHEA-COMP:10000"/>
        <dbReference type="Rhea" id="RHEA-COMP:10001"/>
        <dbReference type="ChEBI" id="CHEBI:15378"/>
        <dbReference type="ChEBI" id="CHEBI:16526"/>
        <dbReference type="ChEBI" id="CHEBI:33737"/>
        <dbReference type="ChEBI" id="CHEBI:33738"/>
        <dbReference type="ChEBI" id="CHEBI:35179"/>
        <dbReference type="ChEBI" id="CHEBI:57287"/>
        <dbReference type="ChEBI" id="CHEBI:58342"/>
        <dbReference type="EC" id="1.2.7.11"/>
    </reaction>
</comment>
<evidence type="ECO:0000256" key="4">
    <source>
        <dbReference type="ARBA" id="ARBA00023002"/>
    </source>
</evidence>
<proteinExistence type="predicted"/>
<dbReference type="CDD" id="cd03376">
    <property type="entry name" value="TPP_PFOR_porB_like"/>
    <property type="match status" value="1"/>
</dbReference>
<feature type="compositionally biased region" description="Polar residues" evidence="6">
    <location>
        <begin position="136"/>
        <end position="152"/>
    </location>
</feature>
<dbReference type="PANTHER" id="PTHR42897:SF1">
    <property type="entry name" value="2-OXOACID OXIDOREDUCTASE (FERREDOXIN)"/>
    <property type="match status" value="1"/>
</dbReference>
<keyword evidence="8" id="KW-0670">Pyruvate</keyword>
<dbReference type="EC" id="1.2.7.11" evidence="3"/>
<organism evidence="8 9">
    <name type="scientific">Acidianus brierleyi</name>
    <dbReference type="NCBI Taxonomy" id="41673"/>
    <lineage>
        <taxon>Archaea</taxon>
        <taxon>Thermoproteota</taxon>
        <taxon>Thermoprotei</taxon>
        <taxon>Sulfolobales</taxon>
        <taxon>Sulfolobaceae</taxon>
        <taxon>Acidianus</taxon>
    </lineage>
</organism>
<dbReference type="Proteomes" id="UP000248044">
    <property type="component" value="Chromosome"/>
</dbReference>
<dbReference type="KEGG" id="abri:DFR85_13885"/>
<feature type="region of interest" description="Disordered" evidence="6">
    <location>
        <begin position="136"/>
        <end position="155"/>
    </location>
</feature>
<dbReference type="InterPro" id="IPR011766">
    <property type="entry name" value="TPP_enzyme_TPP-bd"/>
</dbReference>
<evidence type="ECO:0000313" key="9">
    <source>
        <dbReference type="Proteomes" id="UP000248044"/>
    </source>
</evidence>
<dbReference type="PANTHER" id="PTHR42897">
    <property type="entry name" value="PYRUVATE SYNTHASE SUBUNIT PORB"/>
    <property type="match status" value="1"/>
</dbReference>
<gene>
    <name evidence="8" type="ORF">DFR85_13885</name>
</gene>
<dbReference type="PROSITE" id="PS51257">
    <property type="entry name" value="PROKAR_LIPOPROTEIN"/>
    <property type="match status" value="1"/>
</dbReference>
<keyword evidence="9" id="KW-1185">Reference proteome</keyword>
<dbReference type="SUPFAM" id="SSF52518">
    <property type="entry name" value="Thiamin diphosphate-binding fold (THDP-binding)"/>
    <property type="match status" value="1"/>
</dbReference>
<dbReference type="AlphaFoldDB" id="A0A2U9IJ15"/>
<evidence type="ECO:0000259" key="7">
    <source>
        <dbReference type="Pfam" id="PF02775"/>
    </source>
</evidence>
<dbReference type="GeneID" id="36833267"/>
<dbReference type="GO" id="GO:0030976">
    <property type="term" value="F:thiamine pyrophosphate binding"/>
    <property type="evidence" value="ECO:0007669"/>
    <property type="project" value="InterPro"/>
</dbReference>
<dbReference type="OrthoDB" id="296931at2157"/>
<comment type="function">
    <text evidence="1">Catalyzes the coenzyme A-dependent oxidative decarboxylation of different 2-oxoacids such as 2-oxoglutarate, pyruvate and 2-oxobutyrate to form their CoA derivatives.</text>
</comment>
<dbReference type="InterPro" id="IPR051479">
    <property type="entry name" value="PorB-like"/>
</dbReference>
<protein>
    <recommendedName>
        <fullName evidence="3">2-oxoacid oxidoreductase (ferredoxin)</fullName>
        <ecNumber evidence="3">1.2.7.11</ecNumber>
    </recommendedName>
</protein>
<dbReference type="EMBL" id="CP029289">
    <property type="protein sequence ID" value="AWR96048.1"/>
    <property type="molecule type" value="Genomic_DNA"/>
</dbReference>
<evidence type="ECO:0000256" key="2">
    <source>
        <dbReference type="ARBA" id="ARBA00011631"/>
    </source>
</evidence>
<dbReference type="InterPro" id="IPR029061">
    <property type="entry name" value="THDP-binding"/>
</dbReference>
<reference evidence="8 9" key="1">
    <citation type="submission" date="2018-05" db="EMBL/GenBank/DDBJ databases">
        <title>Complete Genome Sequences of Extremely Thermoacidophilic, Metal-Mobilizing Type-Strain Members of the Archaeal Family Sulfolobaceae: Acidianus brierleyi DSM-1651T, Acidianus sulfidivorans DSM-18786T, Metallosphaera hakonensis DSM-7519T, and Metallosphaera prunae DSM-10039T.</title>
        <authorList>
            <person name="Counts J.A."/>
            <person name="Kelly R.M."/>
        </authorList>
    </citation>
    <scope>NUCLEOTIDE SEQUENCE [LARGE SCALE GENOMIC DNA]</scope>
    <source>
        <strain evidence="8 9">DSM 1651</strain>
    </source>
</reference>
<comment type="subunit">
    <text evidence="2">Heterodimer composed of an alpha and a beta subunit.</text>
</comment>
<dbReference type="Pfam" id="PF02775">
    <property type="entry name" value="TPP_enzyme_C"/>
    <property type="match status" value="1"/>
</dbReference>
<dbReference type="GO" id="GO:0018491">
    <property type="term" value="F:2-oxobutyrate synthase activity"/>
    <property type="evidence" value="ECO:0007669"/>
    <property type="project" value="UniProtKB-ARBA"/>
</dbReference>
<accession>A0A2U9IJ15</accession>
<evidence type="ECO:0000256" key="1">
    <source>
        <dbReference type="ARBA" id="ARBA00003908"/>
    </source>
</evidence>
<dbReference type="GO" id="GO:0019164">
    <property type="term" value="F:pyruvate synthase activity"/>
    <property type="evidence" value="ECO:0007669"/>
    <property type="project" value="UniProtKB-ARBA"/>
</dbReference>